<comment type="caution">
    <text evidence="1">The sequence shown here is derived from an EMBL/GenBank/DDBJ whole genome shotgun (WGS) entry which is preliminary data.</text>
</comment>
<name>A0A9Q0DDP3_9TELE</name>
<protein>
    <submittedName>
        <fullName evidence="1">Uncharacterized protein</fullName>
    </submittedName>
</protein>
<keyword evidence="2" id="KW-1185">Reference proteome</keyword>
<organism evidence="1 2">
    <name type="scientific">Muraenolepis orangiensis</name>
    <name type="common">Patagonian moray cod</name>
    <dbReference type="NCBI Taxonomy" id="630683"/>
    <lineage>
        <taxon>Eukaryota</taxon>
        <taxon>Metazoa</taxon>
        <taxon>Chordata</taxon>
        <taxon>Craniata</taxon>
        <taxon>Vertebrata</taxon>
        <taxon>Euteleostomi</taxon>
        <taxon>Actinopterygii</taxon>
        <taxon>Neopterygii</taxon>
        <taxon>Teleostei</taxon>
        <taxon>Neoteleostei</taxon>
        <taxon>Acanthomorphata</taxon>
        <taxon>Zeiogadaria</taxon>
        <taxon>Gadariae</taxon>
        <taxon>Gadiformes</taxon>
        <taxon>Muraenolepidoidei</taxon>
        <taxon>Muraenolepididae</taxon>
        <taxon>Muraenolepis</taxon>
    </lineage>
</organism>
<dbReference type="EMBL" id="JANIIK010000117">
    <property type="protein sequence ID" value="KAJ3586387.1"/>
    <property type="molecule type" value="Genomic_DNA"/>
</dbReference>
<evidence type="ECO:0000313" key="2">
    <source>
        <dbReference type="Proteomes" id="UP001148018"/>
    </source>
</evidence>
<evidence type="ECO:0000313" key="1">
    <source>
        <dbReference type="EMBL" id="KAJ3586387.1"/>
    </source>
</evidence>
<dbReference type="AlphaFoldDB" id="A0A9Q0DDP3"/>
<accession>A0A9Q0DDP3</accession>
<sequence length="73" mass="7856">MPSPSSPVVPRHIVEELGPAGRFHVVRRCEQRLQAGGRQSLGPQPQHLVRLLPGARATASSSTCSITFSTRTP</sequence>
<reference evidence="1" key="1">
    <citation type="submission" date="2022-07" db="EMBL/GenBank/DDBJ databases">
        <title>Chromosome-level genome of Muraenolepis orangiensis.</title>
        <authorList>
            <person name="Kim J."/>
        </authorList>
    </citation>
    <scope>NUCLEOTIDE SEQUENCE</scope>
    <source>
        <strain evidence="1">KU_S4_2022</strain>
        <tissue evidence="1">Muscle</tissue>
    </source>
</reference>
<gene>
    <name evidence="1" type="ORF">NHX12_012785</name>
</gene>
<proteinExistence type="predicted"/>
<dbReference type="Proteomes" id="UP001148018">
    <property type="component" value="Unassembled WGS sequence"/>
</dbReference>